<feature type="region of interest" description="Disordered" evidence="1">
    <location>
        <begin position="24"/>
        <end position="51"/>
    </location>
</feature>
<organism evidence="2">
    <name type="scientific">marine metagenome</name>
    <dbReference type="NCBI Taxonomy" id="408172"/>
    <lineage>
        <taxon>unclassified sequences</taxon>
        <taxon>metagenomes</taxon>
        <taxon>ecological metagenomes</taxon>
    </lineage>
</organism>
<evidence type="ECO:0000256" key="1">
    <source>
        <dbReference type="SAM" id="MobiDB-lite"/>
    </source>
</evidence>
<proteinExistence type="predicted"/>
<dbReference type="InterPro" id="IPR024087">
    <property type="entry name" value="Creatininase-like_sf"/>
</dbReference>
<sequence length="90" mass="9626">EETSYGLALFPEHIDVSALTPGRQAGTTWAASGPPPEDDRHPGVEYDPTQPLFGQLGKDARQASAERGETGLNHLVEELAGRILQFLADG</sequence>
<name>A0A382QTA0_9ZZZZ</name>
<evidence type="ECO:0000313" key="2">
    <source>
        <dbReference type="EMBL" id="SVC88713.1"/>
    </source>
</evidence>
<dbReference type="Gene3D" id="3.40.50.10310">
    <property type="entry name" value="Creatininase"/>
    <property type="match status" value="1"/>
</dbReference>
<dbReference type="EMBL" id="UINC01116753">
    <property type="protein sequence ID" value="SVC88713.1"/>
    <property type="molecule type" value="Genomic_DNA"/>
</dbReference>
<accession>A0A382QTA0</accession>
<gene>
    <name evidence="2" type="ORF">METZ01_LOCUS341567</name>
</gene>
<protein>
    <recommendedName>
        <fullName evidence="3">Creatininase</fullName>
    </recommendedName>
</protein>
<dbReference type="SUPFAM" id="SSF102215">
    <property type="entry name" value="Creatininase"/>
    <property type="match status" value="1"/>
</dbReference>
<evidence type="ECO:0008006" key="3">
    <source>
        <dbReference type="Google" id="ProtNLM"/>
    </source>
</evidence>
<dbReference type="AlphaFoldDB" id="A0A382QTA0"/>
<feature type="non-terminal residue" evidence="2">
    <location>
        <position position="1"/>
    </location>
</feature>
<reference evidence="2" key="1">
    <citation type="submission" date="2018-05" db="EMBL/GenBank/DDBJ databases">
        <authorList>
            <person name="Lanie J.A."/>
            <person name="Ng W.-L."/>
            <person name="Kazmierczak K.M."/>
            <person name="Andrzejewski T.M."/>
            <person name="Davidsen T.M."/>
            <person name="Wayne K.J."/>
            <person name="Tettelin H."/>
            <person name="Glass J.I."/>
            <person name="Rusch D."/>
            <person name="Podicherti R."/>
            <person name="Tsui H.-C.T."/>
            <person name="Winkler M.E."/>
        </authorList>
    </citation>
    <scope>NUCLEOTIDE SEQUENCE</scope>
</reference>